<name>A0ABX3HPR2_PAEBO</name>
<protein>
    <submittedName>
        <fullName evidence="1">Uncharacterized protein</fullName>
    </submittedName>
</protein>
<sequence>MNIEFWITASISDLVFYPDEWDDKYVTHPNFQAVLNELGIAVPVEEIHEHYFSNPVHTGDMLVFRNQEQPSECIVLNTYRDPLDQLDMIQFGWSTVNREETIRQLSRHFYDECEYAVRYEEGQSVLYHILRKGPYSRIFHYNTVFEQQLKSYDL</sequence>
<proteinExistence type="predicted"/>
<dbReference type="EMBL" id="MPTB01000003">
    <property type="protein sequence ID" value="OMD52330.1"/>
    <property type="molecule type" value="Genomic_DNA"/>
</dbReference>
<evidence type="ECO:0000313" key="2">
    <source>
        <dbReference type="Proteomes" id="UP000187412"/>
    </source>
</evidence>
<evidence type="ECO:0000313" key="1">
    <source>
        <dbReference type="EMBL" id="OMD52330.1"/>
    </source>
</evidence>
<dbReference type="Proteomes" id="UP000187412">
    <property type="component" value="Unassembled WGS sequence"/>
</dbReference>
<reference evidence="1 2" key="1">
    <citation type="submission" date="2016-10" db="EMBL/GenBank/DDBJ databases">
        <title>Paenibacillus species isolates.</title>
        <authorList>
            <person name="Beno S.M."/>
        </authorList>
    </citation>
    <scope>NUCLEOTIDE SEQUENCE [LARGE SCALE GENOMIC DNA]</scope>
    <source>
        <strain evidence="1 2">FSL H7-0744</strain>
    </source>
</reference>
<accession>A0ABX3HPR2</accession>
<keyword evidence="2" id="KW-1185">Reference proteome</keyword>
<organism evidence="1 2">
    <name type="scientific">Paenibacillus borealis</name>
    <dbReference type="NCBI Taxonomy" id="160799"/>
    <lineage>
        <taxon>Bacteria</taxon>
        <taxon>Bacillati</taxon>
        <taxon>Bacillota</taxon>
        <taxon>Bacilli</taxon>
        <taxon>Bacillales</taxon>
        <taxon>Paenibacillaceae</taxon>
        <taxon>Paenibacillus</taxon>
    </lineage>
</organism>
<comment type="caution">
    <text evidence="1">The sequence shown here is derived from an EMBL/GenBank/DDBJ whole genome shotgun (WGS) entry which is preliminary data.</text>
</comment>
<gene>
    <name evidence="1" type="ORF">BSK56_02635</name>
</gene>
<dbReference type="RefSeq" id="WP_076109205.1">
    <property type="nucleotide sequence ID" value="NZ_MPTB01000003.1"/>
</dbReference>